<feature type="domain" description="Ketoreductase" evidence="4">
    <location>
        <begin position="6"/>
        <end position="192"/>
    </location>
</feature>
<dbReference type="SUPFAM" id="SSF51735">
    <property type="entry name" value="NAD(P)-binding Rossmann-fold domains"/>
    <property type="match status" value="1"/>
</dbReference>
<dbReference type="FunFam" id="3.40.50.720:FF:000084">
    <property type="entry name" value="Short-chain dehydrogenase reductase"/>
    <property type="match status" value="1"/>
</dbReference>
<dbReference type="PRINTS" id="PR00081">
    <property type="entry name" value="GDHRDH"/>
</dbReference>
<keyword evidence="3" id="KW-0520">NAD</keyword>
<dbReference type="PANTHER" id="PTHR24321">
    <property type="entry name" value="DEHYDROGENASES, SHORT CHAIN"/>
    <property type="match status" value="1"/>
</dbReference>
<dbReference type="PANTHER" id="PTHR24321:SF8">
    <property type="entry name" value="ESTRADIOL 17-BETA-DEHYDROGENASE 8-RELATED"/>
    <property type="match status" value="1"/>
</dbReference>
<keyword evidence="6" id="KW-1185">Reference proteome</keyword>
<dbReference type="EMBL" id="BLIV01000008">
    <property type="protein sequence ID" value="GFE51882.1"/>
    <property type="molecule type" value="Genomic_DNA"/>
</dbReference>
<comment type="similarity">
    <text evidence="1">Belongs to the short-chain dehydrogenases/reductases (SDR) family.</text>
</comment>
<dbReference type="InterPro" id="IPR020904">
    <property type="entry name" value="Sc_DH/Rdtase_CS"/>
</dbReference>
<dbReference type="PROSITE" id="PS00061">
    <property type="entry name" value="ADH_SHORT"/>
    <property type="match status" value="1"/>
</dbReference>
<dbReference type="InterPro" id="IPR002347">
    <property type="entry name" value="SDR_fam"/>
</dbReference>
<dbReference type="SMART" id="SM00822">
    <property type="entry name" value="PKS_KR"/>
    <property type="match status" value="1"/>
</dbReference>
<dbReference type="PRINTS" id="PR00080">
    <property type="entry name" value="SDRFAMILY"/>
</dbReference>
<evidence type="ECO:0000256" key="3">
    <source>
        <dbReference type="ARBA" id="ARBA00023027"/>
    </source>
</evidence>
<evidence type="ECO:0000256" key="2">
    <source>
        <dbReference type="ARBA" id="ARBA00023002"/>
    </source>
</evidence>
<reference evidence="5 6" key="1">
    <citation type="submission" date="2019-12" db="EMBL/GenBank/DDBJ databases">
        <title>Roseobacter cerasinus sp. nov., isolated from seawater around aquaculture.</title>
        <authorList>
            <person name="Muramatsu S."/>
            <person name="Takabe Y."/>
            <person name="Mori K."/>
            <person name="Takaichi S."/>
            <person name="Hanada S."/>
        </authorList>
    </citation>
    <scope>NUCLEOTIDE SEQUENCE [LARGE SCALE GENOMIC DNA]</scope>
    <source>
        <strain evidence="5 6">AI77</strain>
    </source>
</reference>
<dbReference type="RefSeq" id="WP_159980059.1">
    <property type="nucleotide sequence ID" value="NZ_BLIV01000008.1"/>
</dbReference>
<dbReference type="Proteomes" id="UP000436522">
    <property type="component" value="Unassembled WGS sequence"/>
</dbReference>
<name>A0A640VW70_9RHOB</name>
<keyword evidence="2" id="KW-0560">Oxidoreductase</keyword>
<dbReference type="InterPro" id="IPR057326">
    <property type="entry name" value="KR_dom"/>
</dbReference>
<protein>
    <submittedName>
        <fullName evidence="5">Short chain dehydrogenase</fullName>
    </submittedName>
</protein>
<gene>
    <name evidence="5" type="ORF">So717_36350</name>
</gene>
<dbReference type="CDD" id="cd05233">
    <property type="entry name" value="SDR_c"/>
    <property type="match status" value="1"/>
</dbReference>
<evidence type="ECO:0000313" key="5">
    <source>
        <dbReference type="EMBL" id="GFE51882.1"/>
    </source>
</evidence>
<evidence type="ECO:0000259" key="4">
    <source>
        <dbReference type="SMART" id="SM00822"/>
    </source>
</evidence>
<organism evidence="5 6">
    <name type="scientific">Roseobacter cerasinus</name>
    <dbReference type="NCBI Taxonomy" id="2602289"/>
    <lineage>
        <taxon>Bacteria</taxon>
        <taxon>Pseudomonadati</taxon>
        <taxon>Pseudomonadota</taxon>
        <taxon>Alphaproteobacteria</taxon>
        <taxon>Rhodobacterales</taxon>
        <taxon>Roseobacteraceae</taxon>
        <taxon>Roseobacter</taxon>
    </lineage>
</organism>
<evidence type="ECO:0000256" key="1">
    <source>
        <dbReference type="ARBA" id="ARBA00006484"/>
    </source>
</evidence>
<evidence type="ECO:0000313" key="6">
    <source>
        <dbReference type="Proteomes" id="UP000436522"/>
    </source>
</evidence>
<comment type="caution">
    <text evidence="5">The sequence shown here is derived from an EMBL/GenBank/DDBJ whole genome shotgun (WGS) entry which is preliminary data.</text>
</comment>
<dbReference type="Pfam" id="PF13561">
    <property type="entry name" value="adh_short_C2"/>
    <property type="match status" value="1"/>
</dbReference>
<proteinExistence type="inferred from homology"/>
<dbReference type="OrthoDB" id="9792355at2"/>
<sequence length="255" mass="26466">MNTHTPVTLVTGGTQGMGLTTARHLAQDGHQVIICGRRADAGVEAETALTGEGLDVRFLQCDVAEDGAAEALVAQIVADHGRLDAAFNNAGITVPVAPLAQSDPAVWRQAIDVNLTGVYYCLRAQIRAMRETGGGAIVNNSSLAGVTAVPGQPAYVASKFGVIGLSQAAAIENARDPEIRINVVAPGPISGGMNTEEALAKDPERTKQKLRVTAMRRLGRPEDVSQIVAWLLSSQAAYVTGAVFPIDGGASAGKF</sequence>
<accession>A0A640VW70</accession>
<dbReference type="GO" id="GO:0016491">
    <property type="term" value="F:oxidoreductase activity"/>
    <property type="evidence" value="ECO:0007669"/>
    <property type="project" value="UniProtKB-KW"/>
</dbReference>
<dbReference type="InterPro" id="IPR036291">
    <property type="entry name" value="NAD(P)-bd_dom_sf"/>
</dbReference>
<dbReference type="AlphaFoldDB" id="A0A640VW70"/>
<dbReference type="Gene3D" id="3.40.50.720">
    <property type="entry name" value="NAD(P)-binding Rossmann-like Domain"/>
    <property type="match status" value="1"/>
</dbReference>